<organism evidence="2 3">
    <name type="scientific">Hibiscus sabdariffa</name>
    <name type="common">roselle</name>
    <dbReference type="NCBI Taxonomy" id="183260"/>
    <lineage>
        <taxon>Eukaryota</taxon>
        <taxon>Viridiplantae</taxon>
        <taxon>Streptophyta</taxon>
        <taxon>Embryophyta</taxon>
        <taxon>Tracheophyta</taxon>
        <taxon>Spermatophyta</taxon>
        <taxon>Magnoliopsida</taxon>
        <taxon>eudicotyledons</taxon>
        <taxon>Gunneridae</taxon>
        <taxon>Pentapetalae</taxon>
        <taxon>rosids</taxon>
        <taxon>malvids</taxon>
        <taxon>Malvales</taxon>
        <taxon>Malvaceae</taxon>
        <taxon>Malvoideae</taxon>
        <taxon>Hibiscus</taxon>
    </lineage>
</organism>
<gene>
    <name evidence="2" type="ORF">V6N11_056028</name>
</gene>
<protein>
    <submittedName>
        <fullName evidence="2">Uncharacterized protein</fullName>
    </submittedName>
</protein>
<keyword evidence="3" id="KW-1185">Reference proteome</keyword>
<dbReference type="EMBL" id="JBBPBN010000009">
    <property type="protein sequence ID" value="KAK9031738.1"/>
    <property type="molecule type" value="Genomic_DNA"/>
</dbReference>
<dbReference type="Proteomes" id="UP001396334">
    <property type="component" value="Unassembled WGS sequence"/>
</dbReference>
<evidence type="ECO:0000256" key="1">
    <source>
        <dbReference type="SAM" id="MobiDB-lite"/>
    </source>
</evidence>
<name>A0ABR2T2N4_9ROSI</name>
<comment type="caution">
    <text evidence="2">The sequence shown here is derived from an EMBL/GenBank/DDBJ whole genome shotgun (WGS) entry which is preliminary data.</text>
</comment>
<sequence length="134" mass="14345">MQKKGCAWDETSSFEDVAMQVEVSVSLEKKGVVPGQEENWRSTGQGQVTNRNHRATNVNRGMIRGTGRSMESGGNGSRFHLLPTDMEEVELGDPMNMNLMNETTEEEALNHGVVVGASSGSSANGIEVSGVSTS</sequence>
<evidence type="ECO:0000313" key="2">
    <source>
        <dbReference type="EMBL" id="KAK9031738.1"/>
    </source>
</evidence>
<proteinExistence type="predicted"/>
<evidence type="ECO:0000313" key="3">
    <source>
        <dbReference type="Proteomes" id="UP001396334"/>
    </source>
</evidence>
<feature type="compositionally biased region" description="Polar residues" evidence="1">
    <location>
        <begin position="41"/>
        <end position="59"/>
    </location>
</feature>
<accession>A0ABR2T2N4</accession>
<feature type="region of interest" description="Disordered" evidence="1">
    <location>
        <begin position="32"/>
        <end position="80"/>
    </location>
</feature>
<reference evidence="2 3" key="1">
    <citation type="journal article" date="2024" name="G3 (Bethesda)">
        <title>Genome assembly of Hibiscus sabdariffa L. provides insights into metabolisms of medicinal natural products.</title>
        <authorList>
            <person name="Kim T."/>
        </authorList>
    </citation>
    <scope>NUCLEOTIDE SEQUENCE [LARGE SCALE GENOMIC DNA]</scope>
    <source>
        <strain evidence="2">TK-2024</strain>
        <tissue evidence="2">Old leaves</tissue>
    </source>
</reference>